<dbReference type="GO" id="GO:0000272">
    <property type="term" value="P:polysaccharide catabolic process"/>
    <property type="evidence" value="ECO:0007669"/>
    <property type="project" value="UniProtKB-KW"/>
</dbReference>
<accession>A0A1H3S191</accession>
<proteinExistence type="predicted"/>
<name>A0A1H3S191_9MICO</name>
<dbReference type="STRING" id="381665.SAMN05216554_3227"/>
<dbReference type="SUPFAM" id="SSF49265">
    <property type="entry name" value="Fibronectin type III"/>
    <property type="match status" value="1"/>
</dbReference>
<keyword evidence="6" id="KW-1185">Reference proteome</keyword>
<evidence type="ECO:0000259" key="4">
    <source>
        <dbReference type="PROSITE" id="PS50853"/>
    </source>
</evidence>
<keyword evidence="3" id="KW-0472">Membrane</keyword>
<gene>
    <name evidence="5" type="ORF">SAMN05216554_3227</name>
</gene>
<keyword evidence="3" id="KW-0812">Transmembrane</keyword>
<dbReference type="Proteomes" id="UP000198891">
    <property type="component" value="Unassembled WGS sequence"/>
</dbReference>
<evidence type="ECO:0000313" key="6">
    <source>
        <dbReference type="Proteomes" id="UP000198891"/>
    </source>
</evidence>
<dbReference type="InterPro" id="IPR036116">
    <property type="entry name" value="FN3_sf"/>
</dbReference>
<evidence type="ECO:0000313" key="5">
    <source>
        <dbReference type="EMBL" id="SDZ31644.1"/>
    </source>
</evidence>
<dbReference type="AlphaFoldDB" id="A0A1H3S191"/>
<evidence type="ECO:0000256" key="3">
    <source>
        <dbReference type="SAM" id="Phobius"/>
    </source>
</evidence>
<organism evidence="5 6">
    <name type="scientific">Herbiconiux ginsengi</name>
    <dbReference type="NCBI Taxonomy" id="381665"/>
    <lineage>
        <taxon>Bacteria</taxon>
        <taxon>Bacillati</taxon>
        <taxon>Actinomycetota</taxon>
        <taxon>Actinomycetes</taxon>
        <taxon>Micrococcales</taxon>
        <taxon>Microbacteriaceae</taxon>
        <taxon>Herbiconiux</taxon>
    </lineage>
</organism>
<dbReference type="Gene3D" id="2.60.40.10">
    <property type="entry name" value="Immunoglobulins"/>
    <property type="match status" value="1"/>
</dbReference>
<feature type="domain" description="Fibronectin type-III" evidence="4">
    <location>
        <begin position="318"/>
        <end position="415"/>
    </location>
</feature>
<keyword evidence="3" id="KW-1133">Transmembrane helix</keyword>
<dbReference type="InterPro" id="IPR013783">
    <property type="entry name" value="Ig-like_fold"/>
</dbReference>
<keyword evidence="2" id="KW-0624">Polysaccharide degradation</keyword>
<reference evidence="5 6" key="1">
    <citation type="submission" date="2016-10" db="EMBL/GenBank/DDBJ databases">
        <authorList>
            <person name="de Groot N.N."/>
        </authorList>
    </citation>
    <scope>NUCLEOTIDE SEQUENCE [LARGE SCALE GENOMIC DNA]</scope>
    <source>
        <strain evidence="5 6">CGMCC 4.3491</strain>
    </source>
</reference>
<evidence type="ECO:0000256" key="2">
    <source>
        <dbReference type="ARBA" id="ARBA00023326"/>
    </source>
</evidence>
<keyword evidence="1" id="KW-0326">Glycosidase</keyword>
<dbReference type="SMART" id="SM00060">
    <property type="entry name" value="FN3"/>
    <property type="match status" value="1"/>
</dbReference>
<feature type="transmembrane region" description="Helical" evidence="3">
    <location>
        <begin position="438"/>
        <end position="456"/>
    </location>
</feature>
<evidence type="ECO:0000256" key="1">
    <source>
        <dbReference type="ARBA" id="ARBA00023295"/>
    </source>
</evidence>
<dbReference type="InterPro" id="IPR003961">
    <property type="entry name" value="FN3_dom"/>
</dbReference>
<dbReference type="Pfam" id="PF00041">
    <property type="entry name" value="fn3"/>
    <property type="match status" value="1"/>
</dbReference>
<sequence>MTLLTSETGSYLPRVEVSINGSDPIPMMIDTGTNFMVVFPGAIVNPAEPVFDTGIAQGIDYDGTSASGTIARARVEVGGVVSTPGDVAFLDATSCTPHCLGYQDDIGGVIGIGQRLADAHNQGDPKNDLFSPLAQLDEQQSVGFTVDFTAENPVIRVGKPTDAGETDTVLQRTQDDDLFYPTGQPVFDEPEVCWTIDYQGDHAKACNDTVFDTGQSTGMIRGDQFTPIVDPVHSTPEPGSGAVLLGWVKTGASVSWASSSTAEPYAEIEEPGVNPYRYGLFSGDKNETFNAGNGFYLKHTIGFDNTTGEVIISATAGTPTGPAEVHADAGTESITAHWQAPQDAGGSAITHYLIRVAPVDGGAPVVMKADADATHKKVDGLVAGQAYWVSVAAANDYGVGQRVRAAGQIVPTAAESPSTPTPTAGPALANTGDGGVSGALWGVLLLAGAGAALLLVRRGIRRSS</sequence>
<dbReference type="PROSITE" id="PS50853">
    <property type="entry name" value="FN3"/>
    <property type="match status" value="1"/>
</dbReference>
<dbReference type="CDD" id="cd00063">
    <property type="entry name" value="FN3"/>
    <property type="match status" value="1"/>
</dbReference>
<keyword evidence="1" id="KW-0378">Hydrolase</keyword>
<protein>
    <submittedName>
        <fullName evidence="5">Fibronectin type III domain-containing protein</fullName>
    </submittedName>
</protein>
<dbReference type="GO" id="GO:0016798">
    <property type="term" value="F:hydrolase activity, acting on glycosyl bonds"/>
    <property type="evidence" value="ECO:0007669"/>
    <property type="project" value="UniProtKB-KW"/>
</dbReference>
<dbReference type="EMBL" id="FNPZ01000003">
    <property type="protein sequence ID" value="SDZ31644.1"/>
    <property type="molecule type" value="Genomic_DNA"/>
</dbReference>
<keyword evidence="2" id="KW-0119">Carbohydrate metabolism</keyword>